<sequence length="320" mass="34303">MSDATHQNTQAATASHGARQTARDRASGHSTSSYGKFFAMIGTSTAIMLALMYFNTYQWTHLFWSETRFYMAFVMGAAMALVMLTFMLGMYKSKAMNAAIYLGSIVVFAGALWLVRSQVTVGDTSFMRAMIPHHSIAIMTSSRSNLSDPRVQKLADEIVYAQDKEIAEMRYLIEDIEGNGDGTEEEAPEAQIVPLSEALSTAKVAAIDPEFLTEADIAKLFPEGAACTFNFTTTSKPTVAMGDVDGEAVALMKLSGDLIRLSASETASDGAVSLSTDGMAVSITPTEDGSSDDALAESTLVYTLDAGSRAGFIGWTRCNA</sequence>
<organism evidence="4 5">
    <name type="scientific">Lutimaribacter pacificus</name>
    <dbReference type="NCBI Taxonomy" id="391948"/>
    <lineage>
        <taxon>Bacteria</taxon>
        <taxon>Pseudomonadati</taxon>
        <taxon>Pseudomonadota</taxon>
        <taxon>Alphaproteobacteria</taxon>
        <taxon>Rhodobacterales</taxon>
        <taxon>Roseobacteraceae</taxon>
        <taxon>Lutimaribacter</taxon>
    </lineage>
</organism>
<feature type="region of interest" description="Disordered" evidence="1">
    <location>
        <begin position="1"/>
        <end position="31"/>
    </location>
</feature>
<evidence type="ECO:0000313" key="5">
    <source>
        <dbReference type="Proteomes" id="UP000324252"/>
    </source>
</evidence>
<reference evidence="4 5" key="1">
    <citation type="submission" date="2016-11" db="EMBL/GenBank/DDBJ databases">
        <authorList>
            <person name="Varghese N."/>
            <person name="Submissions S."/>
        </authorList>
    </citation>
    <scope>NUCLEOTIDE SEQUENCE [LARGE SCALE GENOMIC DNA]</scope>
    <source>
        <strain evidence="4 5">DSM 29620</strain>
    </source>
</reference>
<evidence type="ECO:0000256" key="1">
    <source>
        <dbReference type="SAM" id="MobiDB-lite"/>
    </source>
</evidence>
<name>A0A1H0MHN1_9RHOB</name>
<dbReference type="EMBL" id="FQZZ01000013">
    <property type="protein sequence ID" value="SHK91552.1"/>
    <property type="molecule type" value="Genomic_DNA"/>
</dbReference>
<keyword evidence="5" id="KW-1185">Reference proteome</keyword>
<dbReference type="Proteomes" id="UP000324252">
    <property type="component" value="Unassembled WGS sequence"/>
</dbReference>
<keyword evidence="2" id="KW-1133">Transmembrane helix</keyword>
<feature type="transmembrane region" description="Helical" evidence="2">
    <location>
        <begin position="37"/>
        <end position="57"/>
    </location>
</feature>
<dbReference type="RefSeq" id="WP_188129271.1">
    <property type="nucleotide sequence ID" value="NZ_FNIO01000010.1"/>
</dbReference>
<dbReference type="InterPro" id="IPR012347">
    <property type="entry name" value="Ferritin-like"/>
</dbReference>
<evidence type="ECO:0000256" key="2">
    <source>
        <dbReference type="SAM" id="Phobius"/>
    </source>
</evidence>
<proteinExistence type="predicted"/>
<dbReference type="InterPro" id="IPR005183">
    <property type="entry name" value="DUF305_CopM-like"/>
</dbReference>
<accession>A0A1H0MHN1</accession>
<gene>
    <name evidence="4" type="ORF">SAMN05444142_1139</name>
</gene>
<dbReference type="AlphaFoldDB" id="A0A1H0MHN1"/>
<evidence type="ECO:0000313" key="4">
    <source>
        <dbReference type="EMBL" id="SHK91552.1"/>
    </source>
</evidence>
<dbReference type="Pfam" id="PF03713">
    <property type="entry name" value="DUF305"/>
    <property type="match status" value="1"/>
</dbReference>
<keyword evidence="2" id="KW-0812">Transmembrane</keyword>
<feature type="transmembrane region" description="Helical" evidence="2">
    <location>
        <begin position="69"/>
        <end position="91"/>
    </location>
</feature>
<feature type="compositionally biased region" description="Polar residues" evidence="1">
    <location>
        <begin position="1"/>
        <end position="13"/>
    </location>
</feature>
<feature type="domain" description="DUF305" evidence="3">
    <location>
        <begin position="123"/>
        <end position="207"/>
    </location>
</feature>
<evidence type="ECO:0000259" key="3">
    <source>
        <dbReference type="Pfam" id="PF03713"/>
    </source>
</evidence>
<protein>
    <recommendedName>
        <fullName evidence="3">DUF305 domain-containing protein</fullName>
    </recommendedName>
</protein>
<dbReference type="Gene3D" id="1.20.1260.10">
    <property type="match status" value="1"/>
</dbReference>
<keyword evidence="2" id="KW-0472">Membrane</keyword>
<feature type="transmembrane region" description="Helical" evidence="2">
    <location>
        <begin position="98"/>
        <end position="115"/>
    </location>
</feature>